<evidence type="ECO:0000313" key="1">
    <source>
        <dbReference type="EMBL" id="CAD7286784.1"/>
    </source>
</evidence>
<protein>
    <recommendedName>
        <fullName evidence="3">DNA polymerase III subunit delta</fullName>
    </recommendedName>
</protein>
<dbReference type="Proteomes" id="UP000789803">
    <property type="component" value="Unassembled WGS sequence"/>
</dbReference>
<dbReference type="Gene3D" id="3.40.50.300">
    <property type="entry name" value="P-loop containing nucleotide triphosphate hydrolases"/>
    <property type="match status" value="1"/>
</dbReference>
<dbReference type="RefSeq" id="WP_229931909.1">
    <property type="nucleotide sequence ID" value="NZ_CAJHOF010000001.1"/>
</dbReference>
<dbReference type="NCBIfam" id="NF006296">
    <property type="entry name" value="PRK08485.1"/>
    <property type="match status" value="1"/>
</dbReference>
<dbReference type="SUPFAM" id="SSF52540">
    <property type="entry name" value="P-loop containing nucleoside triphosphate hydrolases"/>
    <property type="match status" value="1"/>
</dbReference>
<reference evidence="1 2" key="1">
    <citation type="submission" date="2020-11" db="EMBL/GenBank/DDBJ databases">
        <authorList>
            <person name="Peeters C."/>
        </authorList>
    </citation>
    <scope>NUCLEOTIDE SEQUENCE [LARGE SCALE GENOMIC DNA]</scope>
    <source>
        <strain evidence="1 2">LMG 7974</strain>
    </source>
</reference>
<comment type="caution">
    <text evidence="1">The sequence shown here is derived from an EMBL/GenBank/DDBJ whole genome shotgun (WGS) entry which is preliminary data.</text>
</comment>
<sequence length="204" mass="23349">MISKILISSDFEAVKSDLEDKHKHMVKFFISDEFLLENANAMICEAYIAEAEPKLLVAMAKSYRNEAQNRLLKIIEEPPKNIYFMLVVPSINMLLPTIRSRLITENKAQKKQRLSSGLNIKQLDLKDVYEYLQSIEAKDRGELGKNELKELVIAIISEALEAGIKFNQDELSYFYNQVVLADLNTKAVNLLVPIFLTILKKSRV</sequence>
<accession>A0ABM8Q1R7</accession>
<gene>
    <name evidence="1" type="ORF">LMG7974_00082</name>
</gene>
<proteinExistence type="predicted"/>
<dbReference type="Pfam" id="PF13177">
    <property type="entry name" value="DNA_pol3_delta2"/>
    <property type="match status" value="1"/>
</dbReference>
<keyword evidence="2" id="KW-1185">Reference proteome</keyword>
<dbReference type="EMBL" id="CAJHOF010000001">
    <property type="protein sequence ID" value="CAD7286784.1"/>
    <property type="molecule type" value="Genomic_DNA"/>
</dbReference>
<organism evidence="1 2">
    <name type="scientific">Campylobacter majalis</name>
    <dbReference type="NCBI Taxonomy" id="2790656"/>
    <lineage>
        <taxon>Bacteria</taxon>
        <taxon>Pseudomonadati</taxon>
        <taxon>Campylobacterota</taxon>
        <taxon>Epsilonproteobacteria</taxon>
        <taxon>Campylobacterales</taxon>
        <taxon>Campylobacteraceae</taxon>
        <taxon>Campylobacter</taxon>
    </lineage>
</organism>
<dbReference type="InterPro" id="IPR027417">
    <property type="entry name" value="P-loop_NTPase"/>
</dbReference>
<evidence type="ECO:0000313" key="2">
    <source>
        <dbReference type="Proteomes" id="UP000789803"/>
    </source>
</evidence>
<name>A0ABM8Q1R7_9BACT</name>
<evidence type="ECO:0008006" key="3">
    <source>
        <dbReference type="Google" id="ProtNLM"/>
    </source>
</evidence>